<accession>A0A975NIA6</accession>
<dbReference type="AlphaFoldDB" id="A0A975NIA6"/>
<sequence length="374" mass="38197">MIPTQRLPASLTPLDVALAALLDGLAPVAPVDLPLADALGCIAADMPPLQAQPPHDIAAGDGWALRARDLVGASSYSPLPLATPPVWVEAGDSLPEACDCVLDSDSVDQAGPLVQVLSEAIPGQGVRRAGSDIAAGSAVAEAGRRVLPRDLLIARAAGMEKLRVRRPRLRVVDVPATGRSVTAQLIAESARKAGADVVSVEAAGRDAGSIAKALDAAEAGCDLLLTTGGSGVGRTDATVTALAQRGKLIAHGIALQPGRTSAVGRIGQTPVVALPGAPDQAFAAWWTLGLPVLDRLSGRRPRKTFNLPLARKIASGVGIAEIVLLRREQGVWVTLAAGDLSLDAIARAEAWLAVPGGAEGFAAGAPVDAYMLRE</sequence>
<dbReference type="GO" id="GO:0046872">
    <property type="term" value="F:metal ion binding"/>
    <property type="evidence" value="ECO:0007669"/>
    <property type="project" value="UniProtKB-UniRule"/>
</dbReference>
<dbReference type="PANTHER" id="PTHR10192:SF5">
    <property type="entry name" value="GEPHYRIN"/>
    <property type="match status" value="1"/>
</dbReference>
<dbReference type="SMART" id="SM00852">
    <property type="entry name" value="MoCF_biosynth"/>
    <property type="match status" value="1"/>
</dbReference>
<dbReference type="PANTHER" id="PTHR10192">
    <property type="entry name" value="MOLYBDOPTERIN BIOSYNTHESIS PROTEIN"/>
    <property type="match status" value="1"/>
</dbReference>
<reference evidence="6" key="1">
    <citation type="submission" date="2021-06" db="EMBL/GenBank/DDBJ databases">
        <title>Bradyrhizobium sp. S2-20-1 Genome sequencing.</title>
        <authorList>
            <person name="Jin L."/>
        </authorList>
    </citation>
    <scope>NUCLEOTIDE SEQUENCE</scope>
    <source>
        <strain evidence="6">S2-20-1</strain>
    </source>
</reference>
<evidence type="ECO:0000313" key="7">
    <source>
        <dbReference type="Proteomes" id="UP000680839"/>
    </source>
</evidence>
<dbReference type="SUPFAM" id="SSF63867">
    <property type="entry name" value="MoeA C-terminal domain-like"/>
    <property type="match status" value="1"/>
</dbReference>
<keyword evidence="4" id="KW-0500">Molybdenum</keyword>
<evidence type="ECO:0000256" key="2">
    <source>
        <dbReference type="ARBA" id="ARBA00010763"/>
    </source>
</evidence>
<proteinExistence type="inferred from homology"/>
<dbReference type="InterPro" id="IPR038987">
    <property type="entry name" value="MoeA-like"/>
</dbReference>
<dbReference type="InterPro" id="IPR036135">
    <property type="entry name" value="MoeA_linker/N_sf"/>
</dbReference>
<keyword evidence="4" id="KW-0501">Molybdenum cofactor biosynthesis</keyword>
<dbReference type="GO" id="GO:0006777">
    <property type="term" value="P:Mo-molybdopterin cofactor biosynthetic process"/>
    <property type="evidence" value="ECO:0007669"/>
    <property type="project" value="UniProtKB-UniRule"/>
</dbReference>
<evidence type="ECO:0000256" key="1">
    <source>
        <dbReference type="ARBA" id="ARBA00002901"/>
    </source>
</evidence>
<dbReference type="RefSeq" id="WP_215624164.1">
    <property type="nucleotide sequence ID" value="NZ_CP076134.1"/>
</dbReference>
<evidence type="ECO:0000259" key="5">
    <source>
        <dbReference type="SMART" id="SM00852"/>
    </source>
</evidence>
<name>A0A975NIA6_9BRAD</name>
<evidence type="ECO:0000256" key="3">
    <source>
        <dbReference type="ARBA" id="ARBA00047317"/>
    </source>
</evidence>
<dbReference type="InterPro" id="IPR036688">
    <property type="entry name" value="MoeA_C_domain_IV_sf"/>
</dbReference>
<dbReference type="SUPFAM" id="SSF63882">
    <property type="entry name" value="MoeA N-terminal region -like"/>
    <property type="match status" value="1"/>
</dbReference>
<dbReference type="Pfam" id="PF03453">
    <property type="entry name" value="MoeA_N"/>
    <property type="match status" value="1"/>
</dbReference>
<dbReference type="Gene3D" id="3.40.980.10">
    <property type="entry name" value="MoaB/Mog-like domain"/>
    <property type="match status" value="1"/>
</dbReference>
<feature type="domain" description="MoaB/Mog" evidence="5">
    <location>
        <begin position="173"/>
        <end position="295"/>
    </location>
</feature>
<comment type="catalytic activity">
    <reaction evidence="3">
        <text>adenylyl-molybdopterin + molybdate = Mo-molybdopterin + AMP + H(+)</text>
        <dbReference type="Rhea" id="RHEA:35047"/>
        <dbReference type="ChEBI" id="CHEBI:15378"/>
        <dbReference type="ChEBI" id="CHEBI:36264"/>
        <dbReference type="ChEBI" id="CHEBI:62727"/>
        <dbReference type="ChEBI" id="CHEBI:71302"/>
        <dbReference type="ChEBI" id="CHEBI:456215"/>
        <dbReference type="EC" id="2.10.1.1"/>
    </reaction>
</comment>
<comment type="pathway">
    <text evidence="4">Cofactor biosynthesis; molybdopterin biosynthesis.</text>
</comment>
<dbReference type="InterPro" id="IPR001453">
    <property type="entry name" value="MoaB/Mog_dom"/>
</dbReference>
<comment type="similarity">
    <text evidence="2 4">Belongs to the MoeA family.</text>
</comment>
<dbReference type="InterPro" id="IPR036425">
    <property type="entry name" value="MoaB/Mog-like_dom_sf"/>
</dbReference>
<organism evidence="6 7">
    <name type="scientific">Bradyrhizobium sediminis</name>
    <dbReference type="NCBI Taxonomy" id="2840469"/>
    <lineage>
        <taxon>Bacteria</taxon>
        <taxon>Pseudomonadati</taxon>
        <taxon>Pseudomonadota</taxon>
        <taxon>Alphaproteobacteria</taxon>
        <taxon>Hyphomicrobiales</taxon>
        <taxon>Nitrobacteraceae</taxon>
        <taxon>Bradyrhizobium</taxon>
    </lineage>
</organism>
<dbReference type="InterPro" id="IPR005110">
    <property type="entry name" value="MoeA_linker/N"/>
</dbReference>
<dbReference type="Pfam" id="PF00994">
    <property type="entry name" value="MoCF_biosynth"/>
    <property type="match status" value="1"/>
</dbReference>
<evidence type="ECO:0000313" key="6">
    <source>
        <dbReference type="EMBL" id="QWG15678.1"/>
    </source>
</evidence>
<dbReference type="Gene3D" id="2.40.340.10">
    <property type="entry name" value="MoeA, C-terminal, domain IV"/>
    <property type="match status" value="1"/>
</dbReference>
<keyword evidence="4" id="KW-0479">Metal-binding</keyword>
<gene>
    <name evidence="6" type="ORF">KMZ29_06360</name>
</gene>
<dbReference type="Gene3D" id="3.90.105.10">
    <property type="entry name" value="Molybdopterin biosynthesis moea protein, domain 2"/>
    <property type="match status" value="1"/>
</dbReference>
<comment type="function">
    <text evidence="1 4">Catalyzes the insertion of molybdate into adenylated molybdopterin with the concomitant release of AMP.</text>
</comment>
<protein>
    <recommendedName>
        <fullName evidence="4">Molybdopterin molybdenumtransferase</fullName>
        <ecNumber evidence="4">2.10.1.1</ecNumber>
    </recommendedName>
</protein>
<dbReference type="SUPFAM" id="SSF53218">
    <property type="entry name" value="Molybdenum cofactor biosynthesis proteins"/>
    <property type="match status" value="1"/>
</dbReference>
<dbReference type="EC" id="2.10.1.1" evidence="4"/>
<dbReference type="GO" id="GO:0005829">
    <property type="term" value="C:cytosol"/>
    <property type="evidence" value="ECO:0007669"/>
    <property type="project" value="TreeGrafter"/>
</dbReference>
<dbReference type="Gene3D" id="2.170.190.11">
    <property type="entry name" value="Molybdopterin biosynthesis moea protein, domain 3"/>
    <property type="match status" value="1"/>
</dbReference>
<dbReference type="EMBL" id="CP076134">
    <property type="protein sequence ID" value="QWG15678.1"/>
    <property type="molecule type" value="Genomic_DNA"/>
</dbReference>
<evidence type="ECO:0000256" key="4">
    <source>
        <dbReference type="RuleBase" id="RU365090"/>
    </source>
</evidence>
<dbReference type="Proteomes" id="UP000680839">
    <property type="component" value="Chromosome"/>
</dbReference>
<keyword evidence="4" id="KW-0460">Magnesium</keyword>
<keyword evidence="4" id="KW-0808">Transferase</keyword>
<dbReference type="GO" id="GO:0061599">
    <property type="term" value="F:molybdopterin molybdotransferase activity"/>
    <property type="evidence" value="ECO:0007669"/>
    <property type="project" value="UniProtKB-UniRule"/>
</dbReference>
<comment type="cofactor">
    <cofactor evidence="4">
        <name>Mg(2+)</name>
        <dbReference type="ChEBI" id="CHEBI:18420"/>
    </cofactor>
</comment>